<keyword evidence="4 5" id="KW-0472">Membrane</keyword>
<dbReference type="OrthoDB" id="9815705at2"/>
<sequence length="131" mass="13393">MYCKKCGVQNADGAPTCTACGAPLTKNPYQPVGAQQPFGQVGGSMMGEKPKNYLVESILVTLCCCLPLGIAGIVFAAQVDSKWNAGDQHGAIASADNAKKFTLIGFGIGLVMNVVVFGIQILAAIGAASAQ</sequence>
<organism evidence="7 8">
    <name type="scientific">Novipirellula aureliae</name>
    <dbReference type="NCBI Taxonomy" id="2527966"/>
    <lineage>
        <taxon>Bacteria</taxon>
        <taxon>Pseudomonadati</taxon>
        <taxon>Planctomycetota</taxon>
        <taxon>Planctomycetia</taxon>
        <taxon>Pirellulales</taxon>
        <taxon>Pirellulaceae</taxon>
        <taxon>Novipirellula</taxon>
    </lineage>
</organism>
<comment type="caution">
    <text evidence="7">The sequence shown here is derived from an EMBL/GenBank/DDBJ whole genome shotgun (WGS) entry which is preliminary data.</text>
</comment>
<dbReference type="AlphaFoldDB" id="A0A5C6E949"/>
<accession>A0A5C6E949</accession>
<feature type="transmembrane region" description="Helical" evidence="5">
    <location>
        <begin position="53"/>
        <end position="77"/>
    </location>
</feature>
<evidence type="ECO:0000256" key="3">
    <source>
        <dbReference type="ARBA" id="ARBA00022989"/>
    </source>
</evidence>
<keyword evidence="3 5" id="KW-1133">Transmembrane helix</keyword>
<keyword evidence="2 5" id="KW-0812">Transmembrane</keyword>
<dbReference type="Proteomes" id="UP000315471">
    <property type="component" value="Unassembled WGS sequence"/>
</dbReference>
<dbReference type="InterPro" id="IPR007593">
    <property type="entry name" value="CD225/Dispanin_fam"/>
</dbReference>
<dbReference type="GO" id="GO:0016020">
    <property type="term" value="C:membrane"/>
    <property type="evidence" value="ECO:0007669"/>
    <property type="project" value="UniProtKB-SubCell"/>
</dbReference>
<dbReference type="Pfam" id="PF13240">
    <property type="entry name" value="Zn_Ribbon_1"/>
    <property type="match status" value="1"/>
</dbReference>
<evidence type="ECO:0000259" key="6">
    <source>
        <dbReference type="Pfam" id="PF13240"/>
    </source>
</evidence>
<dbReference type="InterPro" id="IPR026870">
    <property type="entry name" value="Zinc_ribbon_dom"/>
</dbReference>
<dbReference type="PANTHER" id="PTHR14948">
    <property type="entry name" value="NG5"/>
    <property type="match status" value="1"/>
</dbReference>
<dbReference type="EMBL" id="SJPY01000001">
    <property type="protein sequence ID" value="TWU45330.1"/>
    <property type="molecule type" value="Genomic_DNA"/>
</dbReference>
<reference evidence="7 8" key="1">
    <citation type="submission" date="2019-02" db="EMBL/GenBank/DDBJ databases">
        <title>Deep-cultivation of Planctomycetes and their phenomic and genomic characterization uncovers novel biology.</title>
        <authorList>
            <person name="Wiegand S."/>
            <person name="Jogler M."/>
            <person name="Boedeker C."/>
            <person name="Pinto D."/>
            <person name="Vollmers J."/>
            <person name="Rivas-Marin E."/>
            <person name="Kohn T."/>
            <person name="Peeters S.H."/>
            <person name="Heuer A."/>
            <person name="Rast P."/>
            <person name="Oberbeckmann S."/>
            <person name="Bunk B."/>
            <person name="Jeske O."/>
            <person name="Meyerdierks A."/>
            <person name="Storesund J.E."/>
            <person name="Kallscheuer N."/>
            <person name="Luecker S."/>
            <person name="Lage O.M."/>
            <person name="Pohl T."/>
            <person name="Merkel B.J."/>
            <person name="Hornburger P."/>
            <person name="Mueller R.-W."/>
            <person name="Bruemmer F."/>
            <person name="Labrenz M."/>
            <person name="Spormann A.M."/>
            <person name="Op Den Camp H."/>
            <person name="Overmann J."/>
            <person name="Amann R."/>
            <person name="Jetten M.S.M."/>
            <person name="Mascher T."/>
            <person name="Medema M.H."/>
            <person name="Devos D.P."/>
            <person name="Kaster A.-K."/>
            <person name="Ovreas L."/>
            <person name="Rohde M."/>
            <person name="Galperin M.Y."/>
            <person name="Jogler C."/>
        </authorList>
    </citation>
    <scope>NUCLEOTIDE SEQUENCE [LARGE SCALE GENOMIC DNA]</scope>
    <source>
        <strain evidence="7 8">Q31b</strain>
    </source>
</reference>
<feature type="transmembrane region" description="Helical" evidence="5">
    <location>
        <begin position="103"/>
        <end position="128"/>
    </location>
</feature>
<evidence type="ECO:0000313" key="7">
    <source>
        <dbReference type="EMBL" id="TWU45330.1"/>
    </source>
</evidence>
<keyword evidence="8" id="KW-1185">Reference proteome</keyword>
<evidence type="ECO:0000256" key="2">
    <source>
        <dbReference type="ARBA" id="ARBA00022692"/>
    </source>
</evidence>
<evidence type="ECO:0000256" key="1">
    <source>
        <dbReference type="ARBA" id="ARBA00004370"/>
    </source>
</evidence>
<comment type="subcellular location">
    <subcellularLocation>
        <location evidence="1">Membrane</location>
    </subcellularLocation>
</comment>
<proteinExistence type="predicted"/>
<dbReference type="Pfam" id="PF04505">
    <property type="entry name" value="CD225"/>
    <property type="match status" value="1"/>
</dbReference>
<dbReference type="InterPro" id="IPR051423">
    <property type="entry name" value="CD225/Dispanin"/>
</dbReference>
<dbReference type="PANTHER" id="PTHR14948:SF44">
    <property type="entry name" value="PROLINE-RICH TRANSMEMBRANE PROTEIN 1-LIKE"/>
    <property type="match status" value="1"/>
</dbReference>
<feature type="domain" description="Zinc-ribbon" evidence="6">
    <location>
        <begin position="2"/>
        <end position="24"/>
    </location>
</feature>
<gene>
    <name evidence="7" type="ORF">Q31b_05020</name>
</gene>
<evidence type="ECO:0000256" key="5">
    <source>
        <dbReference type="SAM" id="Phobius"/>
    </source>
</evidence>
<name>A0A5C6E949_9BACT</name>
<evidence type="ECO:0000313" key="8">
    <source>
        <dbReference type="Proteomes" id="UP000315471"/>
    </source>
</evidence>
<protein>
    <submittedName>
        <fullName evidence="7">Interferon-induced transmembrane protein</fullName>
    </submittedName>
</protein>
<evidence type="ECO:0000256" key="4">
    <source>
        <dbReference type="ARBA" id="ARBA00023136"/>
    </source>
</evidence>